<feature type="chain" id="PRO_5025675130" evidence="1">
    <location>
        <begin position="16"/>
        <end position="149"/>
    </location>
</feature>
<reference evidence="2 3" key="1">
    <citation type="submission" date="2019-07" db="EMBL/GenBank/DDBJ databases">
        <title>Draft genome assembly of a fouling barnacle, Amphibalanus amphitrite (Darwin, 1854): The first reference genome for Thecostraca.</title>
        <authorList>
            <person name="Kim W."/>
        </authorList>
    </citation>
    <scope>NUCLEOTIDE SEQUENCE [LARGE SCALE GENOMIC DNA]</scope>
    <source>
        <strain evidence="2">SNU_AA5</strain>
        <tissue evidence="2">Soma without cirri and trophi</tissue>
    </source>
</reference>
<evidence type="ECO:0000256" key="1">
    <source>
        <dbReference type="SAM" id="SignalP"/>
    </source>
</evidence>
<dbReference type="OrthoDB" id="6396130at2759"/>
<dbReference type="AlphaFoldDB" id="A0A6A4VR17"/>
<evidence type="ECO:0000313" key="3">
    <source>
        <dbReference type="Proteomes" id="UP000440578"/>
    </source>
</evidence>
<evidence type="ECO:0000313" key="2">
    <source>
        <dbReference type="EMBL" id="KAF0298657.1"/>
    </source>
</evidence>
<name>A0A6A4VR17_AMPAM</name>
<proteinExistence type="predicted"/>
<feature type="signal peptide" evidence="1">
    <location>
        <begin position="1"/>
        <end position="15"/>
    </location>
</feature>
<organism evidence="2 3">
    <name type="scientific">Amphibalanus amphitrite</name>
    <name type="common">Striped barnacle</name>
    <name type="synonym">Balanus amphitrite</name>
    <dbReference type="NCBI Taxonomy" id="1232801"/>
    <lineage>
        <taxon>Eukaryota</taxon>
        <taxon>Metazoa</taxon>
        <taxon>Ecdysozoa</taxon>
        <taxon>Arthropoda</taxon>
        <taxon>Crustacea</taxon>
        <taxon>Multicrustacea</taxon>
        <taxon>Cirripedia</taxon>
        <taxon>Thoracica</taxon>
        <taxon>Thoracicalcarea</taxon>
        <taxon>Balanomorpha</taxon>
        <taxon>Balanoidea</taxon>
        <taxon>Balanidae</taxon>
        <taxon>Amphibalaninae</taxon>
        <taxon>Amphibalanus</taxon>
    </lineage>
</organism>
<keyword evidence="1" id="KW-0732">Signal</keyword>
<comment type="caution">
    <text evidence="2">The sequence shown here is derived from an EMBL/GenBank/DDBJ whole genome shotgun (WGS) entry which is preliminary data.</text>
</comment>
<sequence length="149" mass="16185">MRAVVVLSLLALAASQTSDAPNECACEIGTPNIDKEFTVLYSFSSIWEGSCDHKGEELCRRQCRDSSNALEENGGWMVLAPEGDNMTIGDVACENLGRDETLGIESQLYSSVCDLPYHEEGHGIRDLLCCEDGLQVECLGPITTLPPML</sequence>
<protein>
    <submittedName>
        <fullName evidence="2">Uncharacterized protein</fullName>
    </submittedName>
</protein>
<accession>A0A6A4VR17</accession>
<gene>
    <name evidence="2" type="ORF">FJT64_004027</name>
</gene>
<keyword evidence="3" id="KW-1185">Reference proteome</keyword>
<dbReference type="EMBL" id="VIIS01001419">
    <property type="protein sequence ID" value="KAF0298657.1"/>
    <property type="molecule type" value="Genomic_DNA"/>
</dbReference>
<dbReference type="Proteomes" id="UP000440578">
    <property type="component" value="Unassembled WGS sequence"/>
</dbReference>